<organism evidence="1 2">
    <name type="scientific">Rotaria magnacalcarata</name>
    <dbReference type="NCBI Taxonomy" id="392030"/>
    <lineage>
        <taxon>Eukaryota</taxon>
        <taxon>Metazoa</taxon>
        <taxon>Spiralia</taxon>
        <taxon>Gnathifera</taxon>
        <taxon>Rotifera</taxon>
        <taxon>Eurotatoria</taxon>
        <taxon>Bdelloidea</taxon>
        <taxon>Philodinida</taxon>
        <taxon>Philodinidae</taxon>
        <taxon>Rotaria</taxon>
    </lineage>
</organism>
<evidence type="ECO:0000313" key="2">
    <source>
        <dbReference type="Proteomes" id="UP000681967"/>
    </source>
</evidence>
<dbReference type="AlphaFoldDB" id="A0A8S3FDU7"/>
<comment type="caution">
    <text evidence="1">The sequence shown here is derived from an EMBL/GenBank/DDBJ whole genome shotgun (WGS) entry which is preliminary data.</text>
</comment>
<proteinExistence type="predicted"/>
<accession>A0A8S3FDU7</accession>
<dbReference type="EMBL" id="CAJOBH010243502">
    <property type="protein sequence ID" value="CAF5117350.1"/>
    <property type="molecule type" value="Genomic_DNA"/>
</dbReference>
<gene>
    <name evidence="1" type="ORF">BYL167_LOCUS66555</name>
</gene>
<dbReference type="Proteomes" id="UP000681967">
    <property type="component" value="Unassembled WGS sequence"/>
</dbReference>
<reference evidence="1" key="1">
    <citation type="submission" date="2021-02" db="EMBL/GenBank/DDBJ databases">
        <authorList>
            <person name="Nowell W R."/>
        </authorList>
    </citation>
    <scope>NUCLEOTIDE SEQUENCE</scope>
</reference>
<evidence type="ECO:0000313" key="1">
    <source>
        <dbReference type="EMBL" id="CAF5117350.1"/>
    </source>
</evidence>
<sequence>MEFVYLKWLLNRFNYVEKLQLHLKSDYLIDTGSQNIWKSFIDANFIRQYCLPDTIPNLMYFDFYICSQCQLSYNDIEKIINSFKIHSFFINHQWTNVKCLFDPIMSSQHLFSSFTNTSQFSNNQMYDICLY</sequence>
<protein>
    <submittedName>
        <fullName evidence="1">Uncharacterized protein</fullName>
    </submittedName>
</protein>
<name>A0A8S3FDU7_9BILA</name>